<evidence type="ECO:0000256" key="4">
    <source>
        <dbReference type="ARBA" id="ARBA00022722"/>
    </source>
</evidence>
<keyword evidence="4" id="KW-0540">Nuclease</keyword>
<keyword evidence="6" id="KW-0378">Hydrolase</keyword>
<dbReference type="InterPro" id="IPR041577">
    <property type="entry name" value="RT_RNaseH_2"/>
</dbReference>
<name>A0ABY6LCD8_9ARAC</name>
<evidence type="ECO:0000313" key="13">
    <source>
        <dbReference type="Proteomes" id="UP001235939"/>
    </source>
</evidence>
<dbReference type="InterPro" id="IPR043502">
    <property type="entry name" value="DNA/RNA_pol_sf"/>
</dbReference>
<dbReference type="InterPro" id="IPR050951">
    <property type="entry name" value="Retrovirus_Pol_polyprotein"/>
</dbReference>
<dbReference type="Pfam" id="PF17921">
    <property type="entry name" value="Integrase_H2C2"/>
    <property type="match status" value="1"/>
</dbReference>
<evidence type="ECO:0000256" key="2">
    <source>
        <dbReference type="ARBA" id="ARBA00022679"/>
    </source>
</evidence>
<evidence type="ECO:0000259" key="10">
    <source>
        <dbReference type="Pfam" id="PF17919"/>
    </source>
</evidence>
<sequence length="420" mass="47955">MDEEQDESFRILKQELRSSPVLGHFVEGAETHVHTDASGCGLEAVLVQIQNDAERPIAYASRTLTKAEKNYYTTEKECVAVVWVFEGAETHLHTDASSYGLGAVLVQIQNDAERPIAYASRTLTKAEKNYSTTEKECLAVVWALGKFCPYLYGRPFTVVTDHHSLCWLVGLKDPSGRLARWALKLREYDINIVYKSRRKHKNADCLSRSPLADTAEIEGYIIYIQDVAEEQSKDPHLVGIREKLANEHLKGYQMIGGVLYKKNYDPEGKPWLLVVPKQIRHEILKDVHDTPMAGHLGFAKTYDRVRKRFYWPGLYRAVSKYLAHCKECQQRKGLPQKLHGLLVPIPPTTSPFQKIGIDYLGRFPISHTGNRWIIVATDHLTRFAITTERRKTQDIVHVVRMKPYHDPEVQEQIAQGHVTD</sequence>
<evidence type="ECO:0000256" key="6">
    <source>
        <dbReference type="ARBA" id="ARBA00022801"/>
    </source>
</evidence>
<dbReference type="InterPro" id="IPR041373">
    <property type="entry name" value="RT_RNaseH"/>
</dbReference>
<evidence type="ECO:0000259" key="9">
    <source>
        <dbReference type="Pfam" id="PF17917"/>
    </source>
</evidence>
<dbReference type="PANTHER" id="PTHR37984:SF5">
    <property type="entry name" value="PROTEIN NYNRIN-LIKE"/>
    <property type="match status" value="1"/>
</dbReference>
<evidence type="ECO:0000256" key="8">
    <source>
        <dbReference type="ARBA" id="ARBA00023268"/>
    </source>
</evidence>
<dbReference type="EC" id="2.7.7.49" evidence="1"/>
<evidence type="ECO:0000313" key="12">
    <source>
        <dbReference type="EMBL" id="UYV77130.1"/>
    </source>
</evidence>
<feature type="domain" description="Reverse transcriptase RNase H-like" evidence="9">
    <location>
        <begin position="89"/>
        <end position="188"/>
    </location>
</feature>
<keyword evidence="8" id="KW-0511">Multifunctional enzyme</keyword>
<dbReference type="Gene3D" id="3.30.420.10">
    <property type="entry name" value="Ribonuclease H-like superfamily/Ribonuclease H"/>
    <property type="match status" value="1"/>
</dbReference>
<dbReference type="Pfam" id="PF17917">
    <property type="entry name" value="RT_RNaseH"/>
    <property type="match status" value="1"/>
</dbReference>
<dbReference type="EMBL" id="CP092876">
    <property type="protein sequence ID" value="UYV77130.1"/>
    <property type="molecule type" value="Genomic_DNA"/>
</dbReference>
<protein>
    <recommendedName>
        <fullName evidence="1">RNA-directed DNA polymerase</fullName>
        <ecNumber evidence="1">2.7.7.49</ecNumber>
    </recommendedName>
</protein>
<dbReference type="Gene3D" id="1.10.340.70">
    <property type="match status" value="1"/>
</dbReference>
<keyword evidence="7" id="KW-0695">RNA-directed DNA polymerase</keyword>
<dbReference type="SUPFAM" id="SSF56672">
    <property type="entry name" value="DNA/RNA polymerases"/>
    <property type="match status" value="2"/>
</dbReference>
<dbReference type="CDD" id="cd09274">
    <property type="entry name" value="RNase_HI_RT_Ty3"/>
    <property type="match status" value="1"/>
</dbReference>
<evidence type="ECO:0000256" key="3">
    <source>
        <dbReference type="ARBA" id="ARBA00022695"/>
    </source>
</evidence>
<accession>A0ABY6LCD8</accession>
<organism evidence="12 13">
    <name type="scientific">Cordylochernes scorpioides</name>
    <dbReference type="NCBI Taxonomy" id="51811"/>
    <lineage>
        <taxon>Eukaryota</taxon>
        <taxon>Metazoa</taxon>
        <taxon>Ecdysozoa</taxon>
        <taxon>Arthropoda</taxon>
        <taxon>Chelicerata</taxon>
        <taxon>Arachnida</taxon>
        <taxon>Pseudoscorpiones</taxon>
        <taxon>Cheliferoidea</taxon>
        <taxon>Chernetidae</taxon>
        <taxon>Cordylochernes</taxon>
    </lineage>
</organism>
<keyword evidence="2" id="KW-0808">Transferase</keyword>
<dbReference type="InterPro" id="IPR041588">
    <property type="entry name" value="Integrase_H2C2"/>
</dbReference>
<keyword evidence="3" id="KW-0548">Nucleotidyltransferase</keyword>
<evidence type="ECO:0000256" key="1">
    <source>
        <dbReference type="ARBA" id="ARBA00012493"/>
    </source>
</evidence>
<evidence type="ECO:0000256" key="7">
    <source>
        <dbReference type="ARBA" id="ARBA00022918"/>
    </source>
</evidence>
<keyword evidence="13" id="KW-1185">Reference proteome</keyword>
<dbReference type="Pfam" id="PF17919">
    <property type="entry name" value="RT_RNaseH_2"/>
    <property type="match status" value="1"/>
</dbReference>
<proteinExistence type="predicted"/>
<dbReference type="PANTHER" id="PTHR37984">
    <property type="entry name" value="PROTEIN CBG26694"/>
    <property type="match status" value="1"/>
</dbReference>
<feature type="domain" description="Integrase zinc-binding" evidence="11">
    <location>
        <begin position="275"/>
        <end position="332"/>
    </location>
</feature>
<dbReference type="Gene3D" id="3.10.20.370">
    <property type="match status" value="2"/>
</dbReference>
<evidence type="ECO:0000259" key="11">
    <source>
        <dbReference type="Pfam" id="PF17921"/>
    </source>
</evidence>
<gene>
    <name evidence="12" type="ORF">LAZ67_14003398</name>
</gene>
<feature type="domain" description="Reverse transcriptase/retrotransposon-derived protein RNase H-like" evidence="10">
    <location>
        <begin position="2"/>
        <end position="86"/>
    </location>
</feature>
<reference evidence="12 13" key="1">
    <citation type="submission" date="2022-01" db="EMBL/GenBank/DDBJ databases">
        <title>A chromosomal length assembly of Cordylochernes scorpioides.</title>
        <authorList>
            <person name="Zeh D."/>
            <person name="Zeh J."/>
        </authorList>
    </citation>
    <scope>NUCLEOTIDE SEQUENCE [LARGE SCALE GENOMIC DNA]</scope>
    <source>
        <strain evidence="12">IN4F17</strain>
        <tissue evidence="12">Whole Body</tissue>
    </source>
</reference>
<evidence type="ECO:0000256" key="5">
    <source>
        <dbReference type="ARBA" id="ARBA00022759"/>
    </source>
</evidence>
<keyword evidence="5" id="KW-0255">Endonuclease</keyword>
<dbReference type="Proteomes" id="UP001235939">
    <property type="component" value="Chromosome 14"/>
</dbReference>
<dbReference type="InterPro" id="IPR036397">
    <property type="entry name" value="RNaseH_sf"/>
</dbReference>